<accession>A0A9N9Z1U3</accession>
<reference evidence="1 2" key="2">
    <citation type="submission" date="2021-10" db="EMBL/GenBank/DDBJ databases">
        <authorList>
            <person name="Piombo E."/>
        </authorList>
    </citation>
    <scope>NUCLEOTIDE SEQUENCE [LARGE SCALE GENOMIC DNA]</scope>
</reference>
<protein>
    <submittedName>
        <fullName evidence="1">Uncharacterized protein</fullName>
    </submittedName>
</protein>
<gene>
    <name evidence="1" type="ORF">CSOL1703_00013580</name>
</gene>
<dbReference type="Proteomes" id="UP000775872">
    <property type="component" value="Unassembled WGS sequence"/>
</dbReference>
<sequence>MLHYLPTGLRLTIHDFDLPRNKSGPKPGVKIINPAVPAPASDPGKLIDLAPEDRVDMDKLKVECYDRNFPTSEDIMA</sequence>
<name>A0A9N9Z1U3_9HYPO</name>
<dbReference type="EMBL" id="CABFOC020000031">
    <property type="protein sequence ID" value="CAH0047567.1"/>
    <property type="molecule type" value="Genomic_DNA"/>
</dbReference>
<evidence type="ECO:0000313" key="1">
    <source>
        <dbReference type="EMBL" id="CAH0047567.1"/>
    </source>
</evidence>
<proteinExistence type="predicted"/>
<reference evidence="2" key="1">
    <citation type="submission" date="2019-06" db="EMBL/GenBank/DDBJ databases">
        <authorList>
            <person name="Broberg M."/>
        </authorList>
    </citation>
    <scope>NUCLEOTIDE SEQUENCE [LARGE SCALE GENOMIC DNA]</scope>
</reference>
<dbReference type="AlphaFoldDB" id="A0A9N9Z1U3"/>
<comment type="caution">
    <text evidence="1">The sequence shown here is derived from an EMBL/GenBank/DDBJ whole genome shotgun (WGS) entry which is preliminary data.</text>
</comment>
<keyword evidence="2" id="KW-1185">Reference proteome</keyword>
<organism evidence="1 2">
    <name type="scientific">Clonostachys solani</name>
    <dbReference type="NCBI Taxonomy" id="160281"/>
    <lineage>
        <taxon>Eukaryota</taxon>
        <taxon>Fungi</taxon>
        <taxon>Dikarya</taxon>
        <taxon>Ascomycota</taxon>
        <taxon>Pezizomycotina</taxon>
        <taxon>Sordariomycetes</taxon>
        <taxon>Hypocreomycetidae</taxon>
        <taxon>Hypocreales</taxon>
        <taxon>Bionectriaceae</taxon>
        <taxon>Clonostachys</taxon>
    </lineage>
</organism>
<evidence type="ECO:0000313" key="2">
    <source>
        <dbReference type="Proteomes" id="UP000775872"/>
    </source>
</evidence>